<dbReference type="InterPro" id="IPR050129">
    <property type="entry name" value="Zn_alcohol_dh"/>
</dbReference>
<dbReference type="InterPro" id="IPR013149">
    <property type="entry name" value="ADH-like_C"/>
</dbReference>
<evidence type="ECO:0000256" key="1">
    <source>
        <dbReference type="ARBA" id="ARBA00023002"/>
    </source>
</evidence>
<dbReference type="GO" id="GO:0016491">
    <property type="term" value="F:oxidoreductase activity"/>
    <property type="evidence" value="ECO:0007669"/>
    <property type="project" value="UniProtKB-KW"/>
</dbReference>
<dbReference type="Proteomes" id="UP000279422">
    <property type="component" value="Unassembled WGS sequence"/>
</dbReference>
<sequence length="356" mass="39199">MKMTAAVLRKFNQPLEVEERIIPPLKEGEVLVRIKASGICGSDLHMWKGKDPRTPLPLILGHEGIGIVEEIKGKKVDVLGRKVKEGDLIIWDRGIICGNCYFCTVRKEPSLCVKRQVYGITRDGSHATHLILLKETRVIKIEKKVDPAVLVPTSCSGATAVHAIELCSILEGDTVLIQGPGPMGIFSLALARERGASEVVVIGTKRSKMRLKISLEFGATKTFAVDETSFEERLSYLKERSDGRGADVVIDCTGSPSAIREGLRMTAPGGTYLLPGLAIPIDEVPINFYEDIVRRNVKVQGVWVSDTSHLLRAVKLVLSEKYPFEKLITHRFKLEEATEALKAVDVRKAMKAVLAP</sequence>
<dbReference type="Gene3D" id="3.40.50.720">
    <property type="entry name" value="NAD(P)-binding Rossmann-like Domain"/>
    <property type="match status" value="1"/>
</dbReference>
<dbReference type="Gene3D" id="3.90.180.10">
    <property type="entry name" value="Medium-chain alcohol dehydrogenases, catalytic domain"/>
    <property type="match status" value="1"/>
</dbReference>
<dbReference type="SMART" id="SM00829">
    <property type="entry name" value="PKS_ER"/>
    <property type="match status" value="1"/>
</dbReference>
<dbReference type="CDD" id="cd08231">
    <property type="entry name" value="MDR_TM0436_like"/>
    <property type="match status" value="1"/>
</dbReference>
<protein>
    <submittedName>
        <fullName evidence="3">Alcohol dehydrogenase</fullName>
    </submittedName>
</protein>
<gene>
    <name evidence="3" type="ORF">DRJ00_06540</name>
</gene>
<evidence type="ECO:0000259" key="2">
    <source>
        <dbReference type="SMART" id="SM00829"/>
    </source>
</evidence>
<feature type="domain" description="Enoyl reductase (ER)" evidence="2">
    <location>
        <begin position="10"/>
        <end position="354"/>
    </location>
</feature>
<dbReference type="InterPro" id="IPR011032">
    <property type="entry name" value="GroES-like_sf"/>
</dbReference>
<comment type="caution">
    <text evidence="3">The sequence shown here is derived from an EMBL/GenBank/DDBJ whole genome shotgun (WGS) entry which is preliminary data.</text>
</comment>
<dbReference type="InterPro" id="IPR013154">
    <property type="entry name" value="ADH-like_N"/>
</dbReference>
<accession>A0A497E2T4</accession>
<keyword evidence="1" id="KW-0560">Oxidoreductase</keyword>
<name>A0A497E2T4_UNCAE</name>
<dbReference type="InterPro" id="IPR020843">
    <property type="entry name" value="ER"/>
</dbReference>
<dbReference type="Pfam" id="PF08240">
    <property type="entry name" value="ADH_N"/>
    <property type="match status" value="1"/>
</dbReference>
<evidence type="ECO:0000313" key="4">
    <source>
        <dbReference type="Proteomes" id="UP000279422"/>
    </source>
</evidence>
<proteinExistence type="predicted"/>
<reference evidence="3 4" key="1">
    <citation type="submission" date="2018-06" db="EMBL/GenBank/DDBJ databases">
        <title>Extensive metabolic versatility and redundancy in microbially diverse, dynamic hydrothermal sediments.</title>
        <authorList>
            <person name="Dombrowski N."/>
            <person name="Teske A."/>
            <person name="Baker B.J."/>
        </authorList>
    </citation>
    <scope>NUCLEOTIDE SEQUENCE [LARGE SCALE GENOMIC DNA]</scope>
    <source>
        <strain evidence="3">B47_G16</strain>
    </source>
</reference>
<dbReference type="Pfam" id="PF00107">
    <property type="entry name" value="ADH_zinc_N"/>
    <property type="match status" value="1"/>
</dbReference>
<evidence type="ECO:0000313" key="3">
    <source>
        <dbReference type="EMBL" id="RLE08307.1"/>
    </source>
</evidence>
<dbReference type="PANTHER" id="PTHR43401:SF1">
    <property type="entry name" value="ENOYL REDUCTASE (ER) DOMAIN-CONTAINING PROTEIN"/>
    <property type="match status" value="1"/>
</dbReference>
<dbReference type="AlphaFoldDB" id="A0A497E2T4"/>
<dbReference type="SUPFAM" id="SSF50129">
    <property type="entry name" value="GroES-like"/>
    <property type="match status" value="1"/>
</dbReference>
<dbReference type="InterPro" id="IPR036291">
    <property type="entry name" value="NAD(P)-bd_dom_sf"/>
</dbReference>
<organism evidence="3 4">
    <name type="scientific">Aerophobetes bacterium</name>
    <dbReference type="NCBI Taxonomy" id="2030807"/>
    <lineage>
        <taxon>Bacteria</taxon>
        <taxon>Candidatus Aerophobota</taxon>
    </lineage>
</organism>
<dbReference type="PANTHER" id="PTHR43401">
    <property type="entry name" value="L-THREONINE 3-DEHYDROGENASE"/>
    <property type="match status" value="1"/>
</dbReference>
<dbReference type="SUPFAM" id="SSF51735">
    <property type="entry name" value="NAD(P)-binding Rossmann-fold domains"/>
    <property type="match status" value="1"/>
</dbReference>
<dbReference type="EMBL" id="QMPZ01000105">
    <property type="protein sequence ID" value="RLE08307.1"/>
    <property type="molecule type" value="Genomic_DNA"/>
</dbReference>